<dbReference type="InterPro" id="IPR045851">
    <property type="entry name" value="AMP-bd_C_sf"/>
</dbReference>
<dbReference type="PROSITE" id="PS00012">
    <property type="entry name" value="PHOSPHOPANTETHEINE"/>
    <property type="match status" value="1"/>
</dbReference>
<keyword evidence="2" id="KW-0596">Phosphopantetheine</keyword>
<dbReference type="FunFam" id="1.10.1200.10:FF:000005">
    <property type="entry name" value="Nonribosomal peptide synthetase 1"/>
    <property type="match status" value="1"/>
</dbReference>
<dbReference type="Pfam" id="PF00550">
    <property type="entry name" value="PP-binding"/>
    <property type="match status" value="2"/>
</dbReference>
<dbReference type="InterPro" id="IPR009081">
    <property type="entry name" value="PP-bd_ACP"/>
</dbReference>
<dbReference type="SUPFAM" id="SSF52777">
    <property type="entry name" value="CoA-dependent acyltransferases"/>
    <property type="match status" value="2"/>
</dbReference>
<dbReference type="InterPro" id="IPR036736">
    <property type="entry name" value="ACP-like_sf"/>
</dbReference>
<dbReference type="GO" id="GO:0003824">
    <property type="term" value="F:catalytic activity"/>
    <property type="evidence" value="ECO:0007669"/>
    <property type="project" value="InterPro"/>
</dbReference>
<dbReference type="Gene3D" id="3.30.559.10">
    <property type="entry name" value="Chloramphenicol acetyltransferase-like domain"/>
    <property type="match status" value="1"/>
</dbReference>
<dbReference type="Gene3D" id="3.30.559.30">
    <property type="entry name" value="Nonribosomal peptide synthetase, condensation domain"/>
    <property type="match status" value="1"/>
</dbReference>
<dbReference type="CDD" id="cd05930">
    <property type="entry name" value="A_NRPS"/>
    <property type="match status" value="2"/>
</dbReference>
<dbReference type="InterPro" id="IPR042099">
    <property type="entry name" value="ANL_N_sf"/>
</dbReference>
<keyword evidence="3" id="KW-0597">Phosphoprotein</keyword>
<feature type="domain" description="Carrier" evidence="4">
    <location>
        <begin position="498"/>
        <end position="573"/>
    </location>
</feature>
<dbReference type="InterPro" id="IPR000873">
    <property type="entry name" value="AMP-dep_synth/lig_dom"/>
</dbReference>
<proteinExistence type="predicted"/>
<dbReference type="Gene3D" id="3.30.300.30">
    <property type="match status" value="2"/>
</dbReference>
<comment type="caution">
    <text evidence="5">The sequence shown here is derived from an EMBL/GenBank/DDBJ whole genome shotgun (WGS) entry which is preliminary data.</text>
</comment>
<comment type="cofactor">
    <cofactor evidence="1">
        <name>pantetheine 4'-phosphate</name>
        <dbReference type="ChEBI" id="CHEBI:47942"/>
    </cofactor>
</comment>
<dbReference type="InterPro" id="IPR006162">
    <property type="entry name" value="Ppantetheine_attach_site"/>
</dbReference>
<gene>
    <name evidence="5" type="ORF">H9824_07610</name>
</gene>
<dbReference type="Pfam" id="PF00668">
    <property type="entry name" value="Condensation"/>
    <property type="match status" value="1"/>
</dbReference>
<dbReference type="InterPro" id="IPR010071">
    <property type="entry name" value="AA_adenyl_dom"/>
</dbReference>
<dbReference type="SUPFAM" id="SSF47336">
    <property type="entry name" value="ACP-like"/>
    <property type="match status" value="2"/>
</dbReference>
<dbReference type="Proteomes" id="UP000886851">
    <property type="component" value="Unassembled WGS sequence"/>
</dbReference>
<dbReference type="Gene3D" id="1.10.1200.10">
    <property type="entry name" value="ACP-like"/>
    <property type="match status" value="1"/>
</dbReference>
<dbReference type="InterPro" id="IPR020845">
    <property type="entry name" value="AMP-binding_CS"/>
</dbReference>
<accession>A0A9D2CL03</accession>
<evidence type="ECO:0000256" key="3">
    <source>
        <dbReference type="ARBA" id="ARBA00022553"/>
    </source>
</evidence>
<dbReference type="NCBIfam" id="TIGR01733">
    <property type="entry name" value="AA-adenyl-dom"/>
    <property type="match status" value="2"/>
</dbReference>
<dbReference type="EMBL" id="DXCV01000051">
    <property type="protein sequence ID" value="HIY88553.1"/>
    <property type="molecule type" value="Genomic_DNA"/>
</dbReference>
<dbReference type="SUPFAM" id="SSF53474">
    <property type="entry name" value="alpha/beta-Hydrolases"/>
    <property type="match status" value="1"/>
</dbReference>
<sequence length="1829" mass="206778">MDIIRSFQEVVRTSPNNIALIYEDQQYSYAELDMLSDKVASFLQAKDTKGKQVGVAMQRCPEWIIAMLGIWKAGAVYVPLDLGNPSQRLEHIITDCKIALVLETNASGFNPSHVPSYIVNEKMGDGTDFTYEGIDEDALAVILYTSGTSGIPKGIPVRHHQAVAMSRWANERHFYTSEGDRMLQMGGLNFGASLVETLGNLLYGACLVMATEEEKHDPHRLQALLMKEKVVSAVIPPALLTIMPKVNLPYLRNLIVSGEGVSADAKDFWMKGRRMINAYGFTENVILVTSGIYEKDTPVNDIGTAMPDTVMYVVDESLSPVPDGTPGELCISGERLALGYWERPELTSVKFVDNPFYAEGERNKGETRLLYRSGDKVIRLSNRHYLYLGRIDNQIKIRGMRVEPGEIEQCLNTYPGISASVVLLKEHNNKQILVAYLQTDHEVDRRDISAFVAERLPDYMRPTMFVTMKSFPMTLNRKTDKGRLPEPDWNAPQTNYEEPLSATEKEIAQVWSEILKTPRIGRQDNFIALGGDSISAMLMVEELGKIYGIELKVQDLLSHDNLSSLALRIDQVIAGNSHPHASGAKPFVKSKSQGLTGNIPLPPSQFSLWLECMKSDVLKDVYNMPCIFECPNSMNFSTFEKAFNQLIKAQDSFRIVFAINENNMPYIQVKEYKPMPIVLHDIEEEELAGYLYNDANVSFDLSQGPLFRCVMYRVGKQKYVCSLIMHHLISDGWSAQLIQSILLKAIADEPIDWQNLSGSYIQYAQDAYRFAQTEEYARRLDYWKHYLQDVSELQLPILNHDSNSEFSGGTYTRGIPQELTEKIQAFCRNHSLTPFLFYCSVYLLVLARISKQADFGIAFPFWGREQNAYRQTIGYFVNILFLRYKKEYESLTFLRYLKELSHCLMELENNAVSFDKISGSVSKDATIHLAKAAFSFDKKALFHDYSLHKNVAFAIMLNILSGDDNEYFCRVEYRYSNFTEEHIERIVDMYLSTLNAVTDNPNKSVNAYSLASTDYIQSMIQSNSLHGNKEHPLPFMERFITATQEHPQRVAIVCGDESITYRELDEKSNQIARAIKAAGTPPSSNIGISMQASIECIVAMVGVFKAGCCYVPMAVDLPDERKEFILQDAHCRMLFDDTNYPAGCSLNCPDNNEESSSLSPNAYIIYTSGTTGKPKGVPITHLSLSYLIAAEIQKFNLSAESRGLLFASISFDASVFEIFPVLSAGATLIVALPEERKDPTLLTDLLEKQAVTFATIPPAILPVMPRRALPALSVIVLGGETTALSAIRYWYKGRTLINAYGPTENTVATTMCVVDDDFEANDIGTPLPGVSCYVLDEHLNMLPDGMIGELYIGGMQLTKGYLNRPQLNQEKFIENPYATYEDKAKGINTILYKSGDLVRRRPDGHLIFMGRADNQVKLRGFRIELSEIEVLLQQCKGVRNAFVQIRKLNMQDELAAFIQPDVPGQISLTDLQKELRSKLPAYMIPGKWAIIDEFPLTVNGKINHRLLPEPNLVIATEDIVPAETEAEKQMLAEAQAILGTDLIGVETDLPDAGMTSMQILEFVGHVVEHTDLQLTISSVYKERTIRKITQHMKSKLYYWINENDGTKPVLVFLAGFHDVTPFYDQFLQYLAQDFSVFVIESYYDFFVRKSQVSLDQLFKAYETIISELGCPIDVLTGFCSGAEMAIAFALYMQQKHPDSMPFKILNMEALYKRSTTDRMALPIDKGTSLGNRIKIMNELYKDFPSLDYNGWMVNVFAGNYTPIVHPEIGEVTDPGIQKQLKQAWTVNRQTWQKHYPQAPYYELDCDHWTFFEEKNIRMLREIIKKHWNL</sequence>
<feature type="domain" description="Carrier" evidence="4">
    <location>
        <begin position="1521"/>
        <end position="1596"/>
    </location>
</feature>
<reference evidence="5" key="2">
    <citation type="submission" date="2021-04" db="EMBL/GenBank/DDBJ databases">
        <authorList>
            <person name="Gilroy R."/>
        </authorList>
    </citation>
    <scope>NUCLEOTIDE SEQUENCE</scope>
    <source>
        <strain evidence="5">Gambia2-208</strain>
    </source>
</reference>
<evidence type="ECO:0000256" key="1">
    <source>
        <dbReference type="ARBA" id="ARBA00001957"/>
    </source>
</evidence>
<dbReference type="GO" id="GO:0043041">
    <property type="term" value="P:amino acid activation for nonribosomal peptide biosynthetic process"/>
    <property type="evidence" value="ECO:0007669"/>
    <property type="project" value="TreeGrafter"/>
</dbReference>
<evidence type="ECO:0000256" key="2">
    <source>
        <dbReference type="ARBA" id="ARBA00022450"/>
    </source>
</evidence>
<protein>
    <submittedName>
        <fullName evidence="5">Amino acid adenylation domain-containing protein</fullName>
    </submittedName>
</protein>
<dbReference type="Gene3D" id="3.40.50.12780">
    <property type="entry name" value="N-terminal domain of ligase-like"/>
    <property type="match status" value="2"/>
</dbReference>
<dbReference type="Pfam" id="PF00501">
    <property type="entry name" value="AMP-binding"/>
    <property type="match status" value="2"/>
</dbReference>
<evidence type="ECO:0000259" key="4">
    <source>
        <dbReference type="PROSITE" id="PS50075"/>
    </source>
</evidence>
<reference evidence="5" key="1">
    <citation type="journal article" date="2021" name="PeerJ">
        <title>Extensive microbial diversity within the chicken gut microbiome revealed by metagenomics and culture.</title>
        <authorList>
            <person name="Gilroy R."/>
            <person name="Ravi A."/>
            <person name="Getino M."/>
            <person name="Pursley I."/>
            <person name="Horton D.L."/>
            <person name="Alikhan N.F."/>
            <person name="Baker D."/>
            <person name="Gharbi K."/>
            <person name="Hall N."/>
            <person name="Watson M."/>
            <person name="Adriaenssens E.M."/>
            <person name="Foster-Nyarko E."/>
            <person name="Jarju S."/>
            <person name="Secka A."/>
            <person name="Antonio M."/>
            <person name="Oren A."/>
            <person name="Chaudhuri R.R."/>
            <person name="La Ragione R."/>
            <person name="Hildebrand F."/>
            <person name="Pallen M.J."/>
        </authorList>
    </citation>
    <scope>NUCLEOTIDE SEQUENCE</scope>
    <source>
        <strain evidence="5">Gambia2-208</strain>
    </source>
</reference>
<evidence type="ECO:0000313" key="6">
    <source>
        <dbReference type="Proteomes" id="UP000886851"/>
    </source>
</evidence>
<name>A0A9D2CL03_9BACE</name>
<dbReference type="GO" id="GO:0031177">
    <property type="term" value="F:phosphopantetheine binding"/>
    <property type="evidence" value="ECO:0007669"/>
    <property type="project" value="TreeGrafter"/>
</dbReference>
<dbReference type="PANTHER" id="PTHR45527">
    <property type="entry name" value="NONRIBOSOMAL PEPTIDE SYNTHETASE"/>
    <property type="match status" value="1"/>
</dbReference>
<dbReference type="InterPro" id="IPR029058">
    <property type="entry name" value="AB_hydrolase_fold"/>
</dbReference>
<dbReference type="InterPro" id="IPR001242">
    <property type="entry name" value="Condensation_dom"/>
</dbReference>
<dbReference type="InterPro" id="IPR023213">
    <property type="entry name" value="CAT-like_dom_sf"/>
</dbReference>
<dbReference type="PANTHER" id="PTHR45527:SF1">
    <property type="entry name" value="FATTY ACID SYNTHASE"/>
    <property type="match status" value="1"/>
</dbReference>
<evidence type="ECO:0000313" key="5">
    <source>
        <dbReference type="EMBL" id="HIY88553.1"/>
    </source>
</evidence>
<dbReference type="PROSITE" id="PS50075">
    <property type="entry name" value="CARRIER"/>
    <property type="match status" value="2"/>
</dbReference>
<dbReference type="GO" id="GO:0005737">
    <property type="term" value="C:cytoplasm"/>
    <property type="evidence" value="ECO:0007669"/>
    <property type="project" value="TreeGrafter"/>
</dbReference>
<dbReference type="GO" id="GO:0044550">
    <property type="term" value="P:secondary metabolite biosynthetic process"/>
    <property type="evidence" value="ECO:0007669"/>
    <property type="project" value="TreeGrafter"/>
</dbReference>
<dbReference type="Gene3D" id="3.40.50.1820">
    <property type="entry name" value="alpha/beta hydrolase"/>
    <property type="match status" value="1"/>
</dbReference>
<organism evidence="5 6">
    <name type="scientific">Candidatus Bacteroides pullicola</name>
    <dbReference type="NCBI Taxonomy" id="2838475"/>
    <lineage>
        <taxon>Bacteria</taxon>
        <taxon>Pseudomonadati</taxon>
        <taxon>Bacteroidota</taxon>
        <taxon>Bacteroidia</taxon>
        <taxon>Bacteroidales</taxon>
        <taxon>Bacteroidaceae</taxon>
        <taxon>Bacteroides</taxon>
    </lineage>
</organism>
<dbReference type="SUPFAM" id="SSF56801">
    <property type="entry name" value="Acetyl-CoA synthetase-like"/>
    <property type="match status" value="2"/>
</dbReference>
<dbReference type="PROSITE" id="PS00455">
    <property type="entry name" value="AMP_BINDING"/>
    <property type="match status" value="2"/>
</dbReference>